<feature type="binding site" evidence="12">
    <location>
        <position position="121"/>
    </location>
    <ligand>
        <name>NAD(+)</name>
        <dbReference type="ChEBI" id="CHEBI:57540"/>
    </ligand>
</feature>
<dbReference type="InterPro" id="IPR016161">
    <property type="entry name" value="Ald_DH/histidinol_DH"/>
</dbReference>
<evidence type="ECO:0000256" key="17">
    <source>
        <dbReference type="SAM" id="MobiDB-lite"/>
    </source>
</evidence>
<evidence type="ECO:0000256" key="13">
    <source>
        <dbReference type="PIRSR" id="PIRSR000099-3"/>
    </source>
</evidence>
<evidence type="ECO:0000256" key="9">
    <source>
        <dbReference type="ARBA" id="ARBA00049489"/>
    </source>
</evidence>
<evidence type="ECO:0000256" key="4">
    <source>
        <dbReference type="ARBA" id="ARBA00012965"/>
    </source>
</evidence>
<evidence type="ECO:0000256" key="3">
    <source>
        <dbReference type="ARBA" id="ARBA00010178"/>
    </source>
</evidence>
<dbReference type="InterPro" id="IPR022695">
    <property type="entry name" value="Histidinol_DH_monofunct"/>
</dbReference>
<feature type="binding site" evidence="14">
    <location>
        <position position="353"/>
    </location>
    <ligand>
        <name>Zn(2+)</name>
        <dbReference type="ChEBI" id="CHEBI:29105"/>
    </ligand>
</feature>
<feature type="binding site" evidence="13">
    <location>
        <position position="407"/>
    </location>
    <ligand>
        <name>substrate</name>
    </ligand>
</feature>
<feature type="binding site" evidence="14">
    <location>
        <position position="412"/>
    </location>
    <ligand>
        <name>Zn(2+)</name>
        <dbReference type="ChEBI" id="CHEBI:29105"/>
    </ligand>
</feature>
<feature type="binding site" evidence="13">
    <location>
        <position position="353"/>
    </location>
    <ligand>
        <name>substrate</name>
    </ligand>
</feature>
<name>A0ABD5RU85_9EURY</name>
<dbReference type="CDD" id="cd06572">
    <property type="entry name" value="Histidinol_dh"/>
    <property type="match status" value="1"/>
</dbReference>
<evidence type="ECO:0000256" key="2">
    <source>
        <dbReference type="ARBA" id="ARBA00004940"/>
    </source>
</evidence>
<feature type="region of interest" description="Disordered" evidence="17">
    <location>
        <begin position="412"/>
        <end position="439"/>
    </location>
</feature>
<protein>
    <recommendedName>
        <fullName evidence="5 10">Histidinol dehydrogenase</fullName>
        <shortName evidence="10">HDH</shortName>
        <ecNumber evidence="4 10">1.1.1.23</ecNumber>
    </recommendedName>
</protein>
<comment type="similarity">
    <text evidence="3 10 15">Belongs to the histidinol dehydrogenase family.</text>
</comment>
<evidence type="ECO:0000256" key="6">
    <source>
        <dbReference type="ARBA" id="ARBA00022723"/>
    </source>
</evidence>
<dbReference type="PRINTS" id="PR00083">
    <property type="entry name" value="HOLDHDRGNASE"/>
</dbReference>
<evidence type="ECO:0000256" key="7">
    <source>
        <dbReference type="ARBA" id="ARBA00022833"/>
    </source>
</evidence>
<keyword evidence="19" id="KW-1185">Reference proteome</keyword>
<dbReference type="EMBL" id="JBHSWU010000001">
    <property type="protein sequence ID" value="MFC6722830.1"/>
    <property type="molecule type" value="Genomic_DNA"/>
</dbReference>
<feature type="binding site" evidence="13">
    <location>
        <position position="229"/>
    </location>
    <ligand>
        <name>substrate</name>
    </ligand>
</feature>
<dbReference type="GO" id="GO:0000105">
    <property type="term" value="P:L-histidine biosynthetic process"/>
    <property type="evidence" value="ECO:0007669"/>
    <property type="project" value="UniProtKB-UniRule"/>
</dbReference>
<dbReference type="EC" id="1.1.1.23" evidence="4 10"/>
<proteinExistence type="inferred from homology"/>
<comment type="pathway">
    <text evidence="2 10">Amino-acid biosynthesis; L-histidine biosynthesis; L-histidine from 5-phospho-alpha-D-ribose 1-diphosphate: step 9/9.</text>
</comment>
<dbReference type="SUPFAM" id="SSF53720">
    <property type="entry name" value="ALDH-like"/>
    <property type="match status" value="1"/>
</dbReference>
<feature type="binding site" evidence="13">
    <location>
        <position position="251"/>
    </location>
    <ligand>
        <name>substrate</name>
    </ligand>
</feature>
<accession>A0ABD5RU85</accession>
<evidence type="ECO:0000256" key="16">
    <source>
        <dbReference type="SAM" id="Coils"/>
    </source>
</evidence>
<evidence type="ECO:0000256" key="14">
    <source>
        <dbReference type="PIRSR" id="PIRSR000099-4"/>
    </source>
</evidence>
<evidence type="ECO:0000313" key="19">
    <source>
        <dbReference type="Proteomes" id="UP001596328"/>
    </source>
</evidence>
<dbReference type="PIRSF" id="PIRSF000099">
    <property type="entry name" value="Histidinol_dh"/>
    <property type="match status" value="1"/>
</dbReference>
<dbReference type="FunFam" id="3.40.50.1980:FF:000026">
    <property type="entry name" value="Histidinol dehydrogenase"/>
    <property type="match status" value="1"/>
</dbReference>
<comment type="catalytic activity">
    <reaction evidence="9 10">
        <text>L-histidinol + 2 NAD(+) + H2O = L-histidine + 2 NADH + 3 H(+)</text>
        <dbReference type="Rhea" id="RHEA:20641"/>
        <dbReference type="ChEBI" id="CHEBI:15377"/>
        <dbReference type="ChEBI" id="CHEBI:15378"/>
        <dbReference type="ChEBI" id="CHEBI:57540"/>
        <dbReference type="ChEBI" id="CHEBI:57595"/>
        <dbReference type="ChEBI" id="CHEBI:57699"/>
        <dbReference type="ChEBI" id="CHEBI:57945"/>
        <dbReference type="EC" id="1.1.1.23"/>
    </reaction>
</comment>
<comment type="caution">
    <text evidence="18">The sequence shown here is derived from an EMBL/GenBank/DDBJ whole genome shotgun (WGS) entry which is preliminary data.</text>
</comment>
<dbReference type="InterPro" id="IPR001692">
    <property type="entry name" value="Histidinol_DH_CS"/>
</dbReference>
<dbReference type="GO" id="GO:0046872">
    <property type="term" value="F:metal ion binding"/>
    <property type="evidence" value="ECO:0007669"/>
    <property type="project" value="UniProtKB-KW"/>
</dbReference>
<evidence type="ECO:0000256" key="1">
    <source>
        <dbReference type="ARBA" id="ARBA00003850"/>
    </source>
</evidence>
<gene>
    <name evidence="18" type="primary">hisD</name>
    <name evidence="18" type="ORF">ACFQE1_00085</name>
</gene>
<keyword evidence="8 10" id="KW-0560">Oxidoreductase</keyword>
<sequence length="439" mass="47623">MGEYTYLKETDESELAIDDEVSETVRDVLSAVRERGDKALTEFTQKFDDVEREQFRVSEQEIAAAADELEESEKQAIDYTIENVWEFHTEQFEHIESFEREFKPGVTLGQRVLPIESAGVYVPGGRHPLVATPAMTIVPAVVAGVDHIVACAPPSKDGTVAPAQLYAMDQAGVDEVYCVGGAQAIAAMAYGSESVPAVDIVTGPGNVFTTEAKRQVFGHVGIDFLAGPTEVLIIADETADPSLVATDLLAQAEHDPNSRPVLIAHSESLAQKTMDSLKAQLPDLKTAETARACWEANGEVIVVEDRETAIEVANDYAMEHLQIMSDEPREYLDGLHNYGSLFLGHDAPVVFGDKVVGTNHCLPTLEVSRYSSGIWVGTYLKTPTHQQLTPEGAANIAPWAAKICEIEGTEAHRLSAEARAPTEREPADSSDGRTEESEG</sequence>
<dbReference type="PANTHER" id="PTHR21256:SF14">
    <property type="entry name" value="HISTIDINOL DEHYDROGENASE"/>
    <property type="match status" value="1"/>
</dbReference>
<feature type="binding site" evidence="14">
    <location>
        <position position="251"/>
    </location>
    <ligand>
        <name>Zn(2+)</name>
        <dbReference type="ChEBI" id="CHEBI:29105"/>
    </ligand>
</feature>
<feature type="binding site" evidence="12">
    <location>
        <position position="183"/>
    </location>
    <ligand>
        <name>NAD(+)</name>
        <dbReference type="ChEBI" id="CHEBI:57540"/>
    </ligand>
</feature>
<evidence type="ECO:0000256" key="11">
    <source>
        <dbReference type="PIRSR" id="PIRSR000099-1"/>
    </source>
</evidence>
<organism evidence="18 19">
    <name type="scientific">Halobium palmae</name>
    <dbReference type="NCBI Taxonomy" id="1776492"/>
    <lineage>
        <taxon>Archaea</taxon>
        <taxon>Methanobacteriati</taxon>
        <taxon>Methanobacteriota</taxon>
        <taxon>Stenosarchaea group</taxon>
        <taxon>Halobacteria</taxon>
        <taxon>Halobacteriales</taxon>
        <taxon>Haloferacaceae</taxon>
        <taxon>Halobium</taxon>
    </lineage>
</organism>
<evidence type="ECO:0000256" key="10">
    <source>
        <dbReference type="PIRNR" id="PIRNR000099"/>
    </source>
</evidence>
<keyword evidence="10 12" id="KW-0520">NAD</keyword>
<dbReference type="PANTHER" id="PTHR21256">
    <property type="entry name" value="HISTIDINOL DEHYDROGENASE HDH"/>
    <property type="match status" value="1"/>
</dbReference>
<dbReference type="NCBIfam" id="TIGR00069">
    <property type="entry name" value="hisD"/>
    <property type="match status" value="1"/>
</dbReference>
<dbReference type="InterPro" id="IPR012131">
    <property type="entry name" value="Hstdl_DH"/>
</dbReference>
<feature type="active site" description="Proton acceptor" evidence="11">
    <location>
        <position position="320"/>
    </location>
</feature>
<keyword evidence="6 14" id="KW-0479">Metal-binding</keyword>
<comment type="cofactor">
    <cofactor evidence="14">
        <name>Zn(2+)</name>
        <dbReference type="ChEBI" id="CHEBI:29105"/>
    </cofactor>
    <text evidence="14">Binds 1 zinc ion per subunit.</text>
</comment>
<feature type="binding site" evidence="13">
    <location>
        <position position="254"/>
    </location>
    <ligand>
        <name>substrate</name>
    </ligand>
</feature>
<evidence type="ECO:0000256" key="15">
    <source>
        <dbReference type="RuleBase" id="RU004175"/>
    </source>
</evidence>
<feature type="binding site" evidence="13">
    <location>
        <position position="412"/>
    </location>
    <ligand>
        <name>substrate</name>
    </ligand>
</feature>
<dbReference type="FunFam" id="3.40.50.1980:FF:000001">
    <property type="entry name" value="Histidinol dehydrogenase"/>
    <property type="match status" value="1"/>
</dbReference>
<evidence type="ECO:0000313" key="18">
    <source>
        <dbReference type="EMBL" id="MFC6722830.1"/>
    </source>
</evidence>
<dbReference type="Proteomes" id="UP001596328">
    <property type="component" value="Unassembled WGS sequence"/>
</dbReference>
<evidence type="ECO:0000256" key="5">
    <source>
        <dbReference type="ARBA" id="ARBA00016531"/>
    </source>
</evidence>
<evidence type="ECO:0000256" key="8">
    <source>
        <dbReference type="ARBA" id="ARBA00023002"/>
    </source>
</evidence>
<keyword evidence="16" id="KW-0175">Coiled coil</keyword>
<feature type="binding site" evidence="13">
    <location>
        <position position="320"/>
    </location>
    <ligand>
        <name>substrate</name>
    </ligand>
</feature>
<reference evidence="18 19" key="1">
    <citation type="journal article" date="2019" name="Int. J. Syst. Evol. Microbiol.">
        <title>The Global Catalogue of Microorganisms (GCM) 10K type strain sequencing project: providing services to taxonomists for standard genome sequencing and annotation.</title>
        <authorList>
            <consortium name="The Broad Institute Genomics Platform"/>
            <consortium name="The Broad Institute Genome Sequencing Center for Infectious Disease"/>
            <person name="Wu L."/>
            <person name="Ma J."/>
        </authorList>
    </citation>
    <scope>NUCLEOTIDE SEQUENCE [LARGE SCALE GENOMIC DNA]</scope>
    <source>
        <strain evidence="18 19">NBRC 111368</strain>
    </source>
</reference>
<keyword evidence="7 14" id="KW-0862">Zinc</keyword>
<comment type="function">
    <text evidence="1 10">Catalyzes the sequential NAD-dependent oxidations of L-histidinol to L-histidinaldehyde and then to L-histidine.</text>
</comment>
<dbReference type="Pfam" id="PF00815">
    <property type="entry name" value="Histidinol_dh"/>
    <property type="match status" value="1"/>
</dbReference>
<feature type="coiled-coil region" evidence="16">
    <location>
        <begin position="55"/>
        <end position="82"/>
    </location>
</feature>
<evidence type="ECO:0000256" key="12">
    <source>
        <dbReference type="PIRSR" id="PIRSR000099-2"/>
    </source>
</evidence>
<feature type="binding site" evidence="14">
    <location>
        <position position="254"/>
    </location>
    <ligand>
        <name>Zn(2+)</name>
        <dbReference type="ChEBI" id="CHEBI:29105"/>
    </ligand>
</feature>
<feature type="active site" description="Proton acceptor" evidence="11">
    <location>
        <position position="319"/>
    </location>
</feature>
<feature type="binding site" evidence="12">
    <location>
        <position position="206"/>
    </location>
    <ligand>
        <name>NAD(+)</name>
        <dbReference type="ChEBI" id="CHEBI:57540"/>
    </ligand>
</feature>
<dbReference type="Gene3D" id="3.40.50.1980">
    <property type="entry name" value="Nitrogenase molybdenum iron protein domain"/>
    <property type="match status" value="2"/>
</dbReference>
<dbReference type="AlphaFoldDB" id="A0ABD5RU85"/>
<dbReference type="PROSITE" id="PS00611">
    <property type="entry name" value="HISOL_DEHYDROGENASE"/>
    <property type="match status" value="1"/>
</dbReference>
<dbReference type="Gene3D" id="1.20.5.1300">
    <property type="match status" value="1"/>
</dbReference>
<dbReference type="GO" id="GO:0004399">
    <property type="term" value="F:histidinol dehydrogenase activity"/>
    <property type="evidence" value="ECO:0007669"/>
    <property type="project" value="UniProtKB-UniRule"/>
</dbReference>
<keyword evidence="10" id="KW-0368">Histidine biosynthesis</keyword>
<keyword evidence="10" id="KW-0028">Amino-acid biosynthesis</keyword>